<keyword evidence="3" id="KW-0732">Signal</keyword>
<gene>
    <name evidence="5" type="ORF">G5C51_12940</name>
</gene>
<dbReference type="AlphaFoldDB" id="A0A6G4U0N8"/>
<feature type="signal peptide" evidence="3">
    <location>
        <begin position="1"/>
        <end position="27"/>
    </location>
</feature>
<name>A0A6G4U0N8_9ACTN</name>
<comment type="caution">
    <text evidence="5">The sequence shown here is derived from an EMBL/GenBank/DDBJ whole genome shotgun (WGS) entry which is preliminary data.</text>
</comment>
<dbReference type="Proteomes" id="UP000481583">
    <property type="component" value="Unassembled WGS sequence"/>
</dbReference>
<reference evidence="5 6" key="1">
    <citation type="submission" date="2020-02" db="EMBL/GenBank/DDBJ databases">
        <title>Whole-genome analyses of novel actinobacteria.</title>
        <authorList>
            <person name="Sahin N."/>
        </authorList>
    </citation>
    <scope>NUCLEOTIDE SEQUENCE [LARGE SCALE GENOMIC DNA]</scope>
    <source>
        <strain evidence="5 6">A7024</strain>
    </source>
</reference>
<comment type="similarity">
    <text evidence="1">Belongs to the LytR/CpsA/Psr (LCP) family.</text>
</comment>
<dbReference type="PANTHER" id="PTHR33392">
    <property type="entry name" value="POLYISOPRENYL-TEICHOIC ACID--PEPTIDOGLYCAN TEICHOIC ACID TRANSFERASE TAGU"/>
    <property type="match status" value="1"/>
</dbReference>
<evidence type="ECO:0000256" key="1">
    <source>
        <dbReference type="ARBA" id="ARBA00006068"/>
    </source>
</evidence>
<evidence type="ECO:0000256" key="3">
    <source>
        <dbReference type="SAM" id="SignalP"/>
    </source>
</evidence>
<feature type="region of interest" description="Disordered" evidence="2">
    <location>
        <begin position="298"/>
        <end position="345"/>
    </location>
</feature>
<dbReference type="PANTHER" id="PTHR33392:SF6">
    <property type="entry name" value="POLYISOPRENYL-TEICHOIC ACID--PEPTIDOGLYCAN TEICHOIC ACID TRANSFERASE TAGU"/>
    <property type="match status" value="1"/>
</dbReference>
<dbReference type="Pfam" id="PF03816">
    <property type="entry name" value="LytR_cpsA_psr"/>
    <property type="match status" value="1"/>
</dbReference>
<dbReference type="Gene3D" id="3.40.630.190">
    <property type="entry name" value="LCP protein"/>
    <property type="match status" value="1"/>
</dbReference>
<feature type="chain" id="PRO_5026333041" evidence="3">
    <location>
        <begin position="28"/>
        <end position="345"/>
    </location>
</feature>
<dbReference type="InterPro" id="IPR004474">
    <property type="entry name" value="LytR_CpsA_psr"/>
</dbReference>
<evidence type="ECO:0000313" key="5">
    <source>
        <dbReference type="EMBL" id="NGN64801.1"/>
    </source>
</evidence>
<evidence type="ECO:0000259" key="4">
    <source>
        <dbReference type="Pfam" id="PF03816"/>
    </source>
</evidence>
<keyword evidence="6" id="KW-1185">Reference proteome</keyword>
<dbReference type="InterPro" id="IPR050922">
    <property type="entry name" value="LytR/CpsA/Psr_CW_biosynth"/>
</dbReference>
<feature type="domain" description="Cell envelope-related transcriptional attenuator" evidence="4">
    <location>
        <begin position="70"/>
        <end position="209"/>
    </location>
</feature>
<feature type="compositionally biased region" description="Basic and acidic residues" evidence="2">
    <location>
        <begin position="298"/>
        <end position="317"/>
    </location>
</feature>
<protein>
    <submittedName>
        <fullName evidence="5">LytR family transcriptional regulator</fullName>
    </submittedName>
</protein>
<organism evidence="5 6">
    <name type="scientific">Streptomyces coryli</name>
    <dbReference type="NCBI Taxonomy" id="1128680"/>
    <lineage>
        <taxon>Bacteria</taxon>
        <taxon>Bacillati</taxon>
        <taxon>Actinomycetota</taxon>
        <taxon>Actinomycetes</taxon>
        <taxon>Kitasatosporales</taxon>
        <taxon>Streptomycetaceae</taxon>
        <taxon>Streptomyces</taxon>
    </lineage>
</organism>
<dbReference type="EMBL" id="JAAKZV010000043">
    <property type="protein sequence ID" value="NGN64801.1"/>
    <property type="molecule type" value="Genomic_DNA"/>
</dbReference>
<dbReference type="NCBIfam" id="TIGR00350">
    <property type="entry name" value="lytR_cpsA_psr"/>
    <property type="match status" value="1"/>
</dbReference>
<dbReference type="RefSeq" id="WP_165236622.1">
    <property type="nucleotide sequence ID" value="NZ_JAAKZV010000043.1"/>
</dbReference>
<accession>A0A6G4U0N8</accession>
<evidence type="ECO:0000313" key="6">
    <source>
        <dbReference type="Proteomes" id="UP000481583"/>
    </source>
</evidence>
<evidence type="ECO:0000256" key="2">
    <source>
        <dbReference type="SAM" id="MobiDB-lite"/>
    </source>
</evidence>
<sequence>MPLRTRTRLLAAGLAATALSGGGFEWAAGQETTRDTNGTNVLLLGRDTRAGLTPADKERLYAGGQGCDCSDVIMLMHLSGNGQWASVISIPRDVYAPSLGSKINAAHSRGGTKLAERTVERFTGVDIDKVMTVKFTGFEKAINQLGGVKICTRQPLHDTRYTGLNLTPGTHHLNGAHALGYARSRHNTTNGDITRIRRQQRILANTAGQVLTSGDLQHPERLRKLAATMARSLKSANGNSTPDLVELGWKARHLQLENIEFATPKIANLGHNIPGTGSTVTLNQQAARQLFTTMRNDKPLHTTETRDTTSALDRDTRTVPGNALGCDGDQRPTTTPATRTHTRTR</sequence>
<proteinExistence type="inferred from homology"/>